<organism evidence="3">
    <name type="scientific">Oryza nivara</name>
    <name type="common">Indian wild rice</name>
    <name type="synonym">Oryza sativa f. spontanea</name>
    <dbReference type="NCBI Taxonomy" id="4536"/>
    <lineage>
        <taxon>Eukaryota</taxon>
        <taxon>Viridiplantae</taxon>
        <taxon>Streptophyta</taxon>
        <taxon>Embryophyta</taxon>
        <taxon>Tracheophyta</taxon>
        <taxon>Spermatophyta</taxon>
        <taxon>Magnoliopsida</taxon>
        <taxon>Liliopsida</taxon>
        <taxon>Poales</taxon>
        <taxon>Poaceae</taxon>
        <taxon>BOP clade</taxon>
        <taxon>Oryzoideae</taxon>
        <taxon>Oryzeae</taxon>
        <taxon>Oryzinae</taxon>
        <taxon>Oryza</taxon>
    </lineage>
</organism>
<feature type="region of interest" description="Disordered" evidence="1">
    <location>
        <begin position="290"/>
        <end position="319"/>
    </location>
</feature>
<dbReference type="Gene3D" id="3.30.40.10">
    <property type="entry name" value="Zinc/RING finger domain, C3HC4 (zinc finger)"/>
    <property type="match status" value="2"/>
</dbReference>
<reference evidence="3" key="1">
    <citation type="submission" date="2015-04" db="UniProtKB">
        <authorList>
            <consortium name="EnsemblPlants"/>
        </authorList>
    </citation>
    <scope>IDENTIFICATION</scope>
    <source>
        <strain evidence="3">SL10</strain>
    </source>
</reference>
<dbReference type="InterPro" id="IPR051986">
    <property type="entry name" value="Innate_Immune_Apopt_Reg"/>
</dbReference>
<dbReference type="HOGENOM" id="CLU_788412_0_0_1"/>
<keyword evidence="4" id="KW-1185">Reference proteome</keyword>
<sequence>MKVVLKYHINLFFNFGITKTQLITRYYYRVIRETFNLLSSSSFSSHSCYLCWRPWYDKRAIQHSSKAKSFSARGASLSFSVSYSTPIPLRTRSLSPTLFQFFPTKLASPSSLLLLLLPPPTRAHETPLEFSALLPPVTPSDRSQAMAAAADSADPVITTATCAHCHREVPSPNIALHSAHCARNLQKCEHCGYMVPKKLMDEHYDENHAPMICSLCQKTVQRELWDLHKGLQCPQRMLACQYCDFELPAADIYEHQDVCGNRTEYCQPCRKYVRLREQIGHDIQFHSQPIVASESSSDRSTLEEEESYPAEEQPVRPKHTHGLQRKQFLVTIVIAGISILVGSVLLKKGWLS</sequence>
<keyword evidence="2" id="KW-0472">Membrane</keyword>
<dbReference type="Proteomes" id="UP000006591">
    <property type="component" value="Chromosome 7"/>
</dbReference>
<reference evidence="3" key="2">
    <citation type="submission" date="2018-04" db="EMBL/GenBank/DDBJ databases">
        <title>OnivRS2 (Oryza nivara Reference Sequence Version 2).</title>
        <authorList>
            <person name="Zhang J."/>
            <person name="Kudrna D."/>
            <person name="Lee S."/>
            <person name="Talag J."/>
            <person name="Rajasekar S."/>
            <person name="Welchert J."/>
            <person name="Hsing Y.-I."/>
            <person name="Wing R.A."/>
        </authorList>
    </citation>
    <scope>NUCLEOTIDE SEQUENCE [LARGE SCALE GENOMIC DNA]</scope>
    <source>
        <strain evidence="3">SL10</strain>
    </source>
</reference>
<feature type="transmembrane region" description="Helical" evidence="2">
    <location>
        <begin position="328"/>
        <end position="346"/>
    </location>
</feature>
<dbReference type="STRING" id="4536.A0A0E0I549"/>
<dbReference type="AlphaFoldDB" id="A0A0E0I549"/>
<dbReference type="PANTHER" id="PTHR16295">
    <property type="entry name" value="TRAF-TYPE ZINC FINGER PROTEIN-RELATED"/>
    <property type="match status" value="1"/>
</dbReference>
<evidence type="ECO:0000256" key="2">
    <source>
        <dbReference type="SAM" id="Phobius"/>
    </source>
</evidence>
<keyword evidence="2" id="KW-0812">Transmembrane</keyword>
<evidence type="ECO:0000313" key="3">
    <source>
        <dbReference type="EnsemblPlants" id="ONIVA07G24630.1"/>
    </source>
</evidence>
<dbReference type="eggNOG" id="ENOG502S2R0">
    <property type="taxonomic scope" value="Eukaryota"/>
</dbReference>
<keyword evidence="2" id="KW-1133">Transmembrane helix</keyword>
<evidence type="ECO:0000256" key="1">
    <source>
        <dbReference type="SAM" id="MobiDB-lite"/>
    </source>
</evidence>
<evidence type="ECO:0000313" key="4">
    <source>
        <dbReference type="Proteomes" id="UP000006591"/>
    </source>
</evidence>
<dbReference type="InterPro" id="IPR013083">
    <property type="entry name" value="Znf_RING/FYVE/PHD"/>
</dbReference>
<dbReference type="PANTHER" id="PTHR16295:SF10">
    <property type="entry name" value="EXPRESSED PROTEIN"/>
    <property type="match status" value="1"/>
</dbReference>
<dbReference type="EnsemblPlants" id="ONIVA07G24630.1">
    <property type="protein sequence ID" value="ONIVA07G24630.1"/>
    <property type="gene ID" value="ONIVA07G24630"/>
</dbReference>
<dbReference type="GO" id="GO:0005739">
    <property type="term" value="C:mitochondrion"/>
    <property type="evidence" value="ECO:0007669"/>
    <property type="project" value="TreeGrafter"/>
</dbReference>
<name>A0A0E0I549_ORYNI</name>
<evidence type="ECO:0008006" key="5">
    <source>
        <dbReference type="Google" id="ProtNLM"/>
    </source>
</evidence>
<dbReference type="Gramene" id="ONIVA07G24630.1">
    <property type="protein sequence ID" value="ONIVA07G24630.1"/>
    <property type="gene ID" value="ONIVA07G24630"/>
</dbReference>
<protein>
    <recommendedName>
        <fullName evidence="5">TRAF-type domain-containing protein</fullName>
    </recommendedName>
</protein>
<accession>A0A0E0I549</accession>
<proteinExistence type="predicted"/>